<comment type="caution">
    <text evidence="3">The sequence shown here is derived from an EMBL/GenBank/DDBJ whole genome shotgun (WGS) entry which is preliminary data.</text>
</comment>
<dbReference type="AlphaFoldDB" id="A0A167K796"/>
<dbReference type="OrthoDB" id="333971at2"/>
<sequence>MNYSTSKKILFTSFSLSFILLIFSACGSYEPQTLANVKTVSNASKDPIHTFYIAGGAGNAITSEVKTQQLLQSYLDKAKKESTLLYVGDYTSEVNENEAINKALLQKHLDLTKNFKGKTYFTLGDNEWASFDAETIEWVENYIKDNDIKRTEVEPNNVCPLEYREISDNLDMILVDSQWYISNWDRVEDINRKCTDITTRRRFVEELEGAIKDARGKNLIIVMHHPLFSNGTYASAIGGFSPKYGNFDRYYDLRIQVSSLAQELDNVTVVSGHDESLQYLKGGGIHQIISGSMGGTKIANLGKGDITAMGGQIKFEGQYAHPKEGFAVLNYFENGTSTVTFVTSEGEKTLAVTPPLPKDPDPLTTPNNIQNTIVTPVTANEDKTNKTGFYNFIWGKRYRSYFGKPVTAKVGILENLYEGLEVAKAGGGHQSYSARLRDAEGRDYALRGLEKNALKFLKFKVKGIAYTDDDYEGTFAEEVVYDFFSTTHPFMQLVIYPLAQAGQINHANTQLYYVPKQKGFEILDDAYGDGLYYIEERPNTEQKDFVGYNAARPNAKGEVVNDESTTDVLEKLKEDEKYTIDQKAYLRARIFDMLIGDWDRHEDQWRWLAYEQDNEDIEFVPVPRDRDAAFSKFDGIAIPIIQLFLPDVRFWQSYASDIKNVKWFNGEGNNLDRAFINKYGVDTWVEEATFLKNNITDDIVEEAFLRLPIEVQDENSEAIKENFKARLQNLPEIAKRYAEYLNQTVSVHGTNKDDKFTITRLPQGKTKVVIERKLKDEKNEVIFDRTFNASETDEIWLYGLDDKDEFEIQGGASAKTMIRIIGGYGKDTYTVTNRSKLKVYDWKHEESTFDEKTPAKQLTNKYETNTFHWRYFKENNNILVPSVGFRTDDGLFIGASDTYTNYGFNGNPFRYQHSLTANYYFDFQAIELDYLGTFANVFPNVNLEIGGYFTNNGYAKNFFGFGNDTQYDDDAVERDFNRARTKQLKGSLGIAGKYAKIKALFESYEVDRDTTRFLRPGNVSPAVFENQNYAGAEASVAYKNQDAADFPTKALYLGATLGYKGNLDLEDNTFGYASATIGFQQKLIPSGNLVFGTTVEGKTNFGDDYFFYHAPSLGGNNGLRGFRDERFTGKTYFYQSSDLKVRLARIVTAVVPITIGAYGGFDYGRVWLDNDTSDTWHTSTGGGVWVSGLNSLALNLGYFVSDEDQIIQVGFGFGF</sequence>
<evidence type="ECO:0000256" key="1">
    <source>
        <dbReference type="SAM" id="SignalP"/>
    </source>
</evidence>
<feature type="domain" description="Haemolysin activator HlyB C-terminal" evidence="2">
    <location>
        <begin position="1066"/>
        <end position="1182"/>
    </location>
</feature>
<gene>
    <name evidence="3" type="ORF">ULVI_01160</name>
</gene>
<dbReference type="SUPFAM" id="SSF56300">
    <property type="entry name" value="Metallo-dependent phosphatases"/>
    <property type="match status" value="1"/>
</dbReference>
<keyword evidence="4" id="KW-1185">Reference proteome</keyword>
<dbReference type="EMBL" id="LRXL01000012">
    <property type="protein sequence ID" value="OAB81460.1"/>
    <property type="molecule type" value="Genomic_DNA"/>
</dbReference>
<accession>A0A167K796</accession>
<dbReference type="STRING" id="1763537.ULVI_01160"/>
<organism evidence="3 4">
    <name type="scientific">Cochleicola gelatinilyticus</name>
    <dbReference type="NCBI Taxonomy" id="1763537"/>
    <lineage>
        <taxon>Bacteria</taxon>
        <taxon>Pseudomonadati</taxon>
        <taxon>Bacteroidota</taxon>
        <taxon>Flavobacteriia</taxon>
        <taxon>Flavobacteriales</taxon>
        <taxon>Flavobacteriaceae</taxon>
        <taxon>Cochleicola</taxon>
    </lineage>
</organism>
<evidence type="ECO:0000259" key="2">
    <source>
        <dbReference type="Pfam" id="PF03865"/>
    </source>
</evidence>
<dbReference type="RefSeq" id="WP_068588653.1">
    <property type="nucleotide sequence ID" value="NZ_LRXL01000012.1"/>
</dbReference>
<protein>
    <recommendedName>
        <fullName evidence="2">Haemolysin activator HlyB C-terminal domain-containing protein</fullName>
    </recommendedName>
</protein>
<proteinExistence type="predicted"/>
<dbReference type="Proteomes" id="UP000077013">
    <property type="component" value="Unassembled WGS sequence"/>
</dbReference>
<feature type="chain" id="PRO_5007889215" description="Haemolysin activator HlyB C-terminal domain-containing protein" evidence="1">
    <location>
        <begin position="28"/>
        <end position="1215"/>
    </location>
</feature>
<dbReference type="InterPro" id="IPR005565">
    <property type="entry name" value="Hemolysn_activator_HlyB_C"/>
</dbReference>
<keyword evidence="1" id="KW-0732">Signal</keyword>
<dbReference type="InterPro" id="IPR029052">
    <property type="entry name" value="Metallo-depent_PP-like"/>
</dbReference>
<feature type="signal peptide" evidence="1">
    <location>
        <begin position="1"/>
        <end position="27"/>
    </location>
</feature>
<reference evidence="3 4" key="1">
    <citation type="submission" date="2016-02" db="EMBL/GenBank/DDBJ databases">
        <title>Ulvibacter sp. LPB0005, isolated from Thais luteostoma.</title>
        <authorList>
            <person name="Shin S.-K."/>
            <person name="Yi H."/>
        </authorList>
    </citation>
    <scope>NUCLEOTIDE SEQUENCE [LARGE SCALE GENOMIC DNA]</scope>
    <source>
        <strain evidence="3 4">LPB0005</strain>
    </source>
</reference>
<dbReference type="PROSITE" id="PS51257">
    <property type="entry name" value="PROKAR_LIPOPROTEIN"/>
    <property type="match status" value="1"/>
</dbReference>
<dbReference type="Gene3D" id="3.60.21.10">
    <property type="match status" value="1"/>
</dbReference>
<dbReference type="Pfam" id="PF03865">
    <property type="entry name" value="ShlB"/>
    <property type="match status" value="1"/>
</dbReference>
<evidence type="ECO:0000313" key="3">
    <source>
        <dbReference type="EMBL" id="OAB81460.1"/>
    </source>
</evidence>
<evidence type="ECO:0000313" key="4">
    <source>
        <dbReference type="Proteomes" id="UP000077013"/>
    </source>
</evidence>
<name>A0A167K796_9FLAO</name>